<sequence length="89" mass="9719">MAHEKVALRVMVVSTGEAVHMGRSLRGLHEWTISPPAFGCTCSKLALESMKEGSRQRLCGLTAETVSLGFHNMPPQRLQSGVHAYTWGP</sequence>
<dbReference type="Proteomes" id="UP001148018">
    <property type="component" value="Unassembled WGS sequence"/>
</dbReference>
<name>A0A9Q0EC08_9TELE</name>
<keyword evidence="2" id="KW-1185">Reference proteome</keyword>
<organism evidence="1 2">
    <name type="scientific">Muraenolepis orangiensis</name>
    <name type="common">Patagonian moray cod</name>
    <dbReference type="NCBI Taxonomy" id="630683"/>
    <lineage>
        <taxon>Eukaryota</taxon>
        <taxon>Metazoa</taxon>
        <taxon>Chordata</taxon>
        <taxon>Craniata</taxon>
        <taxon>Vertebrata</taxon>
        <taxon>Euteleostomi</taxon>
        <taxon>Actinopterygii</taxon>
        <taxon>Neopterygii</taxon>
        <taxon>Teleostei</taxon>
        <taxon>Neoteleostei</taxon>
        <taxon>Acanthomorphata</taxon>
        <taxon>Zeiogadaria</taxon>
        <taxon>Gadariae</taxon>
        <taxon>Gadiformes</taxon>
        <taxon>Muraenolepidoidei</taxon>
        <taxon>Muraenolepididae</taxon>
        <taxon>Muraenolepis</taxon>
    </lineage>
</organism>
<evidence type="ECO:0000313" key="2">
    <source>
        <dbReference type="Proteomes" id="UP001148018"/>
    </source>
</evidence>
<evidence type="ECO:0000313" key="1">
    <source>
        <dbReference type="EMBL" id="KAJ3603809.1"/>
    </source>
</evidence>
<dbReference type="EMBL" id="JANIIK010000044">
    <property type="protein sequence ID" value="KAJ3603809.1"/>
    <property type="molecule type" value="Genomic_DNA"/>
</dbReference>
<accession>A0A9Q0EC08</accession>
<reference evidence="1" key="1">
    <citation type="submission" date="2022-07" db="EMBL/GenBank/DDBJ databases">
        <title>Chromosome-level genome of Muraenolepis orangiensis.</title>
        <authorList>
            <person name="Kim J."/>
        </authorList>
    </citation>
    <scope>NUCLEOTIDE SEQUENCE</scope>
    <source>
        <strain evidence="1">KU_S4_2022</strain>
        <tissue evidence="1">Muscle</tissue>
    </source>
</reference>
<comment type="caution">
    <text evidence="1">The sequence shown here is derived from an EMBL/GenBank/DDBJ whole genome shotgun (WGS) entry which is preliminary data.</text>
</comment>
<dbReference type="AlphaFoldDB" id="A0A9Q0EC08"/>
<protein>
    <submittedName>
        <fullName evidence="1">Uncharacterized protein</fullName>
    </submittedName>
</protein>
<proteinExistence type="predicted"/>
<gene>
    <name evidence="1" type="ORF">NHX12_028550</name>
</gene>